<evidence type="ECO:0000256" key="1">
    <source>
        <dbReference type="SAM" id="MobiDB-lite"/>
    </source>
</evidence>
<evidence type="ECO:0000256" key="2">
    <source>
        <dbReference type="SAM" id="SignalP"/>
    </source>
</evidence>
<proteinExistence type="predicted"/>
<evidence type="ECO:0000313" key="4">
    <source>
        <dbReference type="EMBL" id="UTW12191.1"/>
    </source>
</evidence>
<feature type="chain" id="PRO_5047351152" description="SpaA-like prealbumin fold domain-containing protein" evidence="2">
    <location>
        <begin position="29"/>
        <end position="740"/>
    </location>
</feature>
<evidence type="ECO:0000313" key="5">
    <source>
        <dbReference type="Proteomes" id="UP001058461"/>
    </source>
</evidence>
<feature type="domain" description="SpaA-like prealbumin fold" evidence="3">
    <location>
        <begin position="385"/>
        <end position="505"/>
    </location>
</feature>
<evidence type="ECO:0000259" key="3">
    <source>
        <dbReference type="Pfam" id="PF24514"/>
    </source>
</evidence>
<keyword evidence="2" id="KW-0732">Signal</keyword>
<feature type="region of interest" description="Disordered" evidence="1">
    <location>
        <begin position="136"/>
        <end position="158"/>
    </location>
</feature>
<dbReference type="Proteomes" id="UP001058461">
    <property type="component" value="Chromosome"/>
</dbReference>
<dbReference type="Pfam" id="PF24514">
    <property type="entry name" value="SpaA_4"/>
    <property type="match status" value="1"/>
</dbReference>
<name>A0ABY5HK03_9GAMM</name>
<gene>
    <name evidence="4" type="ORF">KDW95_00410</name>
</gene>
<feature type="signal peptide" evidence="2">
    <location>
        <begin position="1"/>
        <end position="28"/>
    </location>
</feature>
<organism evidence="4 5">
    <name type="scientific">Marinobacterium rhizophilum</name>
    <dbReference type="NCBI Taxonomy" id="420402"/>
    <lineage>
        <taxon>Bacteria</taxon>
        <taxon>Pseudomonadati</taxon>
        <taxon>Pseudomonadota</taxon>
        <taxon>Gammaproteobacteria</taxon>
        <taxon>Oceanospirillales</taxon>
        <taxon>Oceanospirillaceae</taxon>
        <taxon>Marinobacterium</taxon>
    </lineage>
</organism>
<reference evidence="4" key="1">
    <citation type="submission" date="2021-04" db="EMBL/GenBank/DDBJ databases">
        <title>Oceanospirillales bacteria with DddD are important DMSP degraders in coastal seawater.</title>
        <authorList>
            <person name="Liu J."/>
        </authorList>
    </citation>
    <scope>NUCLEOTIDE SEQUENCE</scope>
    <source>
        <strain evidence="4">D13-1</strain>
    </source>
</reference>
<feature type="compositionally biased region" description="Basic and acidic residues" evidence="1">
    <location>
        <begin position="138"/>
        <end position="150"/>
    </location>
</feature>
<dbReference type="EMBL" id="CP073347">
    <property type="protein sequence ID" value="UTW12191.1"/>
    <property type="molecule type" value="Genomic_DNA"/>
</dbReference>
<dbReference type="RefSeq" id="WP_255854251.1">
    <property type="nucleotide sequence ID" value="NZ_CP073347.1"/>
</dbReference>
<dbReference type="InterPro" id="IPR055371">
    <property type="entry name" value="SpaA_PFL_dom_4"/>
</dbReference>
<sequence>MRTLDLCKKLPIWLLGATLCAASFTSMAADVNPYELDGDTEDSTANNPGDGTTGGLSDYGDALNAPMFGDDADTVFLQECREGRVVLPVNNDPGSIYSNANNCGAAWAAGMFQAFDPNSDSDTAAFEQVFIDDSFEPDASHHQPSNKDEAPLGGAAGGGLSAVSSDPWGCVIKPNVNNKNDLLHGVVTFYRDAEGAIYSYAGADRDKNEGNENFGVWYLQDPEVGCTPTALGGSGEFTGVHMHGDILAVGEFTKGGSLATILIFEWQDPSPASPESGDEVLALINTGGNCSVAHPATDACGEVNGASIFPAWRPIINGATATGSSKKPKFGELQDNMWAEMGDQIIPAGSDICFSKVMLESRTSQSVTANLFDFMLANVNICGSITIEKVTIGDTGTFDIDTDIPDGTNAAGTEPSAGDFDLTTTASGVAGLDSETFLNLQAGDYDVSELVPAGWELTAMTCTGDDDGGSVFPLPAALPISTGGTGTFMIDLDIGESITCRFVNEALGDISATKVVVNACDVSDGGLFTLRLDGVAKATNIGDGGGFGPLEVSPGSFTVDEIAGTGTDLANYTSTTGGDCATDGSVTVGTGDSKSCTITNVRRPTIKIVKELTGGSGPTFDLLIDDGNNNSFDHETEAQGDGGMTSSLVVTTVLGGSGLATTYGPVKVAETAADGAETIPGAVTIPASVGGFTSSWRCDDTGTTTGSGASVVVPALLPGEDVTCIVTNIPVAAAACTPGS</sequence>
<keyword evidence="5" id="KW-1185">Reference proteome</keyword>
<protein>
    <recommendedName>
        <fullName evidence="3">SpaA-like prealbumin fold domain-containing protein</fullName>
    </recommendedName>
</protein>
<feature type="region of interest" description="Disordered" evidence="1">
    <location>
        <begin position="38"/>
        <end position="58"/>
    </location>
</feature>
<accession>A0ABY5HK03</accession>